<dbReference type="Pfam" id="PF04172">
    <property type="entry name" value="LrgB"/>
    <property type="match status" value="1"/>
</dbReference>
<keyword evidence="7" id="KW-1185">Reference proteome</keyword>
<proteinExistence type="predicted"/>
<feature type="transmembrane region" description="Helical" evidence="5">
    <location>
        <begin position="204"/>
        <end position="224"/>
    </location>
</feature>
<dbReference type="PANTHER" id="PTHR30249:SF3">
    <property type="entry name" value="MUREIN HYDROLASE EXPORT REGULATOR"/>
    <property type="match status" value="1"/>
</dbReference>
<feature type="transmembrane region" description="Helical" evidence="5">
    <location>
        <begin position="176"/>
        <end position="192"/>
    </location>
</feature>
<evidence type="ECO:0000256" key="4">
    <source>
        <dbReference type="ARBA" id="ARBA00023136"/>
    </source>
</evidence>
<gene>
    <name evidence="6" type="ORF">KKP3000_000045</name>
</gene>
<keyword evidence="2 5" id="KW-0812">Transmembrane</keyword>
<comment type="subcellular location">
    <subcellularLocation>
        <location evidence="1">Membrane</location>
        <topology evidence="1">Multi-pass membrane protein</topology>
    </subcellularLocation>
</comment>
<evidence type="ECO:0000313" key="6">
    <source>
        <dbReference type="EMBL" id="MFB5191274.1"/>
    </source>
</evidence>
<evidence type="ECO:0000313" key="7">
    <source>
        <dbReference type="Proteomes" id="UP001579974"/>
    </source>
</evidence>
<evidence type="ECO:0000256" key="1">
    <source>
        <dbReference type="ARBA" id="ARBA00004141"/>
    </source>
</evidence>
<dbReference type="Proteomes" id="UP001579974">
    <property type="component" value="Unassembled WGS sequence"/>
</dbReference>
<evidence type="ECO:0000256" key="5">
    <source>
        <dbReference type="SAM" id="Phobius"/>
    </source>
</evidence>
<dbReference type="RefSeq" id="WP_275473890.1">
    <property type="nucleotide sequence ID" value="NZ_CP162940.1"/>
</dbReference>
<name>A0ABV5AGA2_9BACL</name>
<dbReference type="InterPro" id="IPR007300">
    <property type="entry name" value="CidB/LrgB"/>
</dbReference>
<comment type="caution">
    <text evidence="6">The sequence shown here is derived from an EMBL/GenBank/DDBJ whole genome shotgun (WGS) entry which is preliminary data.</text>
</comment>
<dbReference type="EMBL" id="JBDXSU010000010">
    <property type="protein sequence ID" value="MFB5191274.1"/>
    <property type="molecule type" value="Genomic_DNA"/>
</dbReference>
<dbReference type="PANTHER" id="PTHR30249">
    <property type="entry name" value="PUTATIVE SEROTONIN TRANSPORTER"/>
    <property type="match status" value="1"/>
</dbReference>
<accession>A0ABV5AGA2</accession>
<reference evidence="6 7" key="1">
    <citation type="journal article" date="2024" name="Int. J. Mol. Sci.">
        <title>Exploration of Alicyclobacillus spp. Genome in Search of Antibiotic Resistance.</title>
        <authorList>
            <person name="Bucka-Kolendo J."/>
            <person name="Kiousi D.E."/>
            <person name="Dekowska A."/>
            <person name="Mikolajczuk-Szczyrba A."/>
            <person name="Karadedos D.M."/>
            <person name="Michael P."/>
            <person name="Galanis A."/>
            <person name="Sokolowska B."/>
        </authorList>
    </citation>
    <scope>NUCLEOTIDE SEQUENCE [LARGE SCALE GENOMIC DNA]</scope>
    <source>
        <strain evidence="6 7">KKP 3000</strain>
    </source>
</reference>
<feature type="transmembrane region" description="Helical" evidence="5">
    <location>
        <begin position="144"/>
        <end position="164"/>
    </location>
</feature>
<keyword evidence="3 5" id="KW-1133">Transmembrane helix</keyword>
<organism evidence="6 7">
    <name type="scientific">Alicyclobacillus fastidiosus</name>
    <dbReference type="NCBI Taxonomy" id="392011"/>
    <lineage>
        <taxon>Bacteria</taxon>
        <taxon>Bacillati</taxon>
        <taxon>Bacillota</taxon>
        <taxon>Bacilli</taxon>
        <taxon>Bacillales</taxon>
        <taxon>Alicyclobacillaceae</taxon>
        <taxon>Alicyclobacillus</taxon>
    </lineage>
</organism>
<evidence type="ECO:0000256" key="2">
    <source>
        <dbReference type="ARBA" id="ARBA00022692"/>
    </source>
</evidence>
<keyword evidence="4 5" id="KW-0472">Membrane</keyword>
<evidence type="ECO:0000256" key="3">
    <source>
        <dbReference type="ARBA" id="ARBA00022989"/>
    </source>
</evidence>
<sequence length="228" mass="24191">MLSLLGIIITVVFYYACKKLYQKVRFVALTPVITCLVLVLAFLLATHIRYATYMGSAKWLTDLLNPTTVALAIPLYRNYHVLKAHIVEFLVSLLSGASVATGSSIVLARMLRLGHTISTSVAPRSVTTPIAMDISQTLGGVPTLTAVFVIITGLCGIVVGPLAIRYLRIRSSVARGALFGMGAHGIGTSRAFELGEMEGTCASLAMVLAAGLTFLLAPVLVPVLSTVK</sequence>
<feature type="transmembrane region" description="Helical" evidence="5">
    <location>
        <begin position="28"/>
        <end position="48"/>
    </location>
</feature>
<feature type="transmembrane region" description="Helical" evidence="5">
    <location>
        <begin position="86"/>
        <end position="108"/>
    </location>
</feature>
<protein>
    <submittedName>
        <fullName evidence="6">LrgB family protein</fullName>
    </submittedName>
</protein>